<comment type="subcellular location">
    <subcellularLocation>
        <location evidence="1">Nucleus</location>
    </subcellularLocation>
</comment>
<dbReference type="InterPro" id="IPR044810">
    <property type="entry name" value="WRKY_plant"/>
</dbReference>
<keyword evidence="2" id="KW-0479">Metal-binding</keyword>
<dbReference type="PANTHER" id="PTHR31221">
    <property type="entry name" value="WRKY TRANSCRIPTION FACTOR PROTEIN 1-RELATED"/>
    <property type="match status" value="1"/>
</dbReference>
<evidence type="ECO:0000256" key="9">
    <source>
        <dbReference type="ARBA" id="ARBA00061157"/>
    </source>
</evidence>
<accession>W9SZV2</accession>
<evidence type="ECO:0000256" key="7">
    <source>
        <dbReference type="ARBA" id="ARBA00023163"/>
    </source>
</evidence>
<feature type="compositionally biased region" description="Basic and acidic residues" evidence="10">
    <location>
        <begin position="125"/>
        <end position="142"/>
    </location>
</feature>
<keyword evidence="4" id="KW-0862">Zinc</keyword>
<comment type="similarity">
    <text evidence="9">Belongs to the WRKY group I family.</text>
</comment>
<evidence type="ECO:0000256" key="5">
    <source>
        <dbReference type="ARBA" id="ARBA00023015"/>
    </source>
</evidence>
<dbReference type="Proteomes" id="UP000030645">
    <property type="component" value="Unassembled WGS sequence"/>
</dbReference>
<dbReference type="Gene3D" id="2.20.25.80">
    <property type="entry name" value="WRKY domain"/>
    <property type="match status" value="2"/>
</dbReference>
<dbReference type="GO" id="GO:0043565">
    <property type="term" value="F:sequence-specific DNA binding"/>
    <property type="evidence" value="ECO:0007669"/>
    <property type="project" value="InterPro"/>
</dbReference>
<dbReference type="KEGG" id="mnt:21402940"/>
<reference evidence="13" key="1">
    <citation type="submission" date="2013-01" db="EMBL/GenBank/DDBJ databases">
        <title>Draft Genome Sequence of a Mulberry Tree, Morus notabilis C.K. Schneid.</title>
        <authorList>
            <person name="He N."/>
            <person name="Zhao S."/>
        </authorList>
    </citation>
    <scope>NUCLEOTIDE SEQUENCE</scope>
</reference>
<dbReference type="InterPro" id="IPR003657">
    <property type="entry name" value="WRKY_dom"/>
</dbReference>
<evidence type="ECO:0000256" key="3">
    <source>
        <dbReference type="ARBA" id="ARBA00022737"/>
    </source>
</evidence>
<evidence type="ECO:0000313" key="13">
    <source>
        <dbReference type="Proteomes" id="UP000030645"/>
    </source>
</evidence>
<dbReference type="PROSITE" id="PS50811">
    <property type="entry name" value="WRKY"/>
    <property type="match status" value="2"/>
</dbReference>
<evidence type="ECO:0000256" key="1">
    <source>
        <dbReference type="ARBA" id="ARBA00004123"/>
    </source>
</evidence>
<feature type="domain" description="WRKY" evidence="11">
    <location>
        <begin position="30"/>
        <end position="94"/>
    </location>
</feature>
<dbReference type="GO" id="GO:0003700">
    <property type="term" value="F:DNA-binding transcription factor activity"/>
    <property type="evidence" value="ECO:0007669"/>
    <property type="project" value="InterPro"/>
</dbReference>
<dbReference type="FunFam" id="2.20.25.80:FF:000006">
    <property type="entry name" value="WRKY transcription factor"/>
    <property type="match status" value="1"/>
</dbReference>
<protein>
    <submittedName>
        <fullName evidence="12">WRKY transcription factor 1</fullName>
    </submittedName>
</protein>
<dbReference type="PANTHER" id="PTHR31221:SF125">
    <property type="entry name" value="WRKY TRANSCRIPTION FACTOR 1"/>
    <property type="match status" value="1"/>
</dbReference>
<dbReference type="AlphaFoldDB" id="W9SZV2"/>
<feature type="region of interest" description="Disordered" evidence="10">
    <location>
        <begin position="111"/>
        <end position="192"/>
    </location>
</feature>
<gene>
    <name evidence="12" type="ORF">L484_020026</name>
</gene>
<sequence>MPVPEKASQSPETGVLALKSVQEGSTPSIIREKVAQDGYNWRKYGQKLVKGNEYVRSYYRCTHPNCQVKKQLECSHDRQIVDIVYFGHHDHPKRHLNNNIPLAVGFVVSTAEQRRKEPPLTTTEDVSKNERSLALTKTERVDIPPVTNIAANDSPKGITQSNKIKEVKSEDDPASKRQKKDEHDHKTTSVDKPINEARLVVQTRSEVDIVNDGHRWRKYGQKIVKGSPHPRSYYRCSNSGCPVKKHVERASHDAKVVITTYEGEHNHGMPPTRIVTHNVPGSGTSPTANDGDTGTKSDARALLEDKSESKEHANRELGTKSAVNETTGSNIESCPSPDSKTVKQENGKK</sequence>
<evidence type="ECO:0000313" key="12">
    <source>
        <dbReference type="EMBL" id="EXC34910.1"/>
    </source>
</evidence>
<keyword evidence="5" id="KW-0805">Transcription regulation</keyword>
<dbReference type="SMART" id="SM00774">
    <property type="entry name" value="WRKY"/>
    <property type="match status" value="2"/>
</dbReference>
<keyword evidence="13" id="KW-1185">Reference proteome</keyword>
<dbReference type="OrthoDB" id="1918969at2759"/>
<evidence type="ECO:0000256" key="10">
    <source>
        <dbReference type="SAM" id="MobiDB-lite"/>
    </source>
</evidence>
<evidence type="ECO:0000259" key="11">
    <source>
        <dbReference type="PROSITE" id="PS50811"/>
    </source>
</evidence>
<dbReference type="GO" id="GO:0046872">
    <property type="term" value="F:metal ion binding"/>
    <property type="evidence" value="ECO:0007669"/>
    <property type="project" value="UniProtKB-KW"/>
</dbReference>
<feature type="compositionally biased region" description="Polar residues" evidence="10">
    <location>
        <begin position="321"/>
        <end position="339"/>
    </location>
</feature>
<organism evidence="12 13">
    <name type="scientific">Morus notabilis</name>
    <dbReference type="NCBI Taxonomy" id="981085"/>
    <lineage>
        <taxon>Eukaryota</taxon>
        <taxon>Viridiplantae</taxon>
        <taxon>Streptophyta</taxon>
        <taxon>Embryophyta</taxon>
        <taxon>Tracheophyta</taxon>
        <taxon>Spermatophyta</taxon>
        <taxon>Magnoliopsida</taxon>
        <taxon>eudicotyledons</taxon>
        <taxon>Gunneridae</taxon>
        <taxon>Pentapetalae</taxon>
        <taxon>rosids</taxon>
        <taxon>fabids</taxon>
        <taxon>Rosales</taxon>
        <taxon>Moraceae</taxon>
        <taxon>Moreae</taxon>
        <taxon>Morus</taxon>
    </lineage>
</organism>
<dbReference type="FunFam" id="2.20.25.80:FF:000003">
    <property type="entry name" value="WRKY transcription factor 57"/>
    <property type="match status" value="1"/>
</dbReference>
<dbReference type="GO" id="GO:0005634">
    <property type="term" value="C:nucleus"/>
    <property type="evidence" value="ECO:0007669"/>
    <property type="project" value="UniProtKB-SubCell"/>
</dbReference>
<feature type="compositionally biased region" description="Polar residues" evidence="10">
    <location>
        <begin position="279"/>
        <end position="292"/>
    </location>
</feature>
<keyword evidence="3" id="KW-0677">Repeat</keyword>
<feature type="region of interest" description="Disordered" evidence="10">
    <location>
        <begin position="263"/>
        <end position="349"/>
    </location>
</feature>
<dbReference type="eggNOG" id="ENOG502QV11">
    <property type="taxonomic scope" value="Eukaryota"/>
</dbReference>
<dbReference type="STRING" id="981085.W9SZV2"/>
<dbReference type="Pfam" id="PF03106">
    <property type="entry name" value="WRKY"/>
    <property type="match status" value="2"/>
</dbReference>
<keyword evidence="8" id="KW-0539">Nucleus</keyword>
<name>W9SZV2_9ROSA</name>
<feature type="compositionally biased region" description="Basic and acidic residues" evidence="10">
    <location>
        <begin position="293"/>
        <end position="318"/>
    </location>
</feature>
<dbReference type="SUPFAM" id="SSF118290">
    <property type="entry name" value="WRKY DNA-binding domain"/>
    <property type="match status" value="2"/>
</dbReference>
<keyword evidence="7" id="KW-0804">Transcription</keyword>
<keyword evidence="6" id="KW-0238">DNA-binding</keyword>
<feature type="compositionally biased region" description="Basic and acidic residues" evidence="10">
    <location>
        <begin position="163"/>
        <end position="192"/>
    </location>
</feature>
<evidence type="ECO:0000256" key="8">
    <source>
        <dbReference type="ARBA" id="ARBA00023242"/>
    </source>
</evidence>
<dbReference type="InterPro" id="IPR036576">
    <property type="entry name" value="WRKY_dom_sf"/>
</dbReference>
<feature type="domain" description="WRKY" evidence="11">
    <location>
        <begin position="205"/>
        <end position="270"/>
    </location>
</feature>
<proteinExistence type="inferred from homology"/>
<feature type="compositionally biased region" description="Basic and acidic residues" evidence="10">
    <location>
        <begin position="340"/>
        <end position="349"/>
    </location>
</feature>
<evidence type="ECO:0000256" key="6">
    <source>
        <dbReference type="ARBA" id="ARBA00023125"/>
    </source>
</evidence>
<evidence type="ECO:0000256" key="4">
    <source>
        <dbReference type="ARBA" id="ARBA00022833"/>
    </source>
</evidence>
<dbReference type="EMBL" id="KE346352">
    <property type="protein sequence ID" value="EXC34910.1"/>
    <property type="molecule type" value="Genomic_DNA"/>
</dbReference>
<evidence type="ECO:0000256" key="2">
    <source>
        <dbReference type="ARBA" id="ARBA00022723"/>
    </source>
</evidence>
<dbReference type="SMR" id="W9SZV2"/>